<dbReference type="PANTHER" id="PTHR30269">
    <property type="entry name" value="TRANSMEMBRANE PROTEIN YFCA"/>
    <property type="match status" value="1"/>
</dbReference>
<feature type="transmembrane region" description="Helical" evidence="8">
    <location>
        <begin position="100"/>
        <end position="119"/>
    </location>
</feature>
<name>A0A0P0Z4L2_9HYPH</name>
<accession>A0A0P0Z4L2</accession>
<evidence type="ECO:0000256" key="7">
    <source>
        <dbReference type="ARBA" id="ARBA00023136"/>
    </source>
</evidence>
<evidence type="ECO:0000256" key="6">
    <source>
        <dbReference type="ARBA" id="ARBA00022989"/>
    </source>
</evidence>
<feature type="transmembrane region" description="Helical" evidence="8">
    <location>
        <begin position="32"/>
        <end position="55"/>
    </location>
</feature>
<evidence type="ECO:0000256" key="1">
    <source>
        <dbReference type="ARBA" id="ARBA00004651"/>
    </source>
</evidence>
<dbReference type="InterPro" id="IPR052017">
    <property type="entry name" value="TSUP"/>
</dbReference>
<dbReference type="InterPro" id="IPR002781">
    <property type="entry name" value="TM_pro_TauE-like"/>
</dbReference>
<dbReference type="PANTHER" id="PTHR30269:SF32">
    <property type="entry name" value="MEMBRANE TRANSPORTER PROTEIN-RELATED"/>
    <property type="match status" value="1"/>
</dbReference>
<dbReference type="RefSeq" id="WP_062229308.1">
    <property type="nucleotide sequence ID" value="NZ_BBWR01000018.1"/>
</dbReference>
<dbReference type="EMBL" id="LC066377">
    <property type="protein sequence ID" value="BAT28994.1"/>
    <property type="molecule type" value="Genomic_DNA"/>
</dbReference>
<evidence type="ECO:0000256" key="5">
    <source>
        <dbReference type="ARBA" id="ARBA00022692"/>
    </source>
</evidence>
<dbReference type="GO" id="GO:0005886">
    <property type="term" value="C:plasma membrane"/>
    <property type="evidence" value="ECO:0007669"/>
    <property type="project" value="UniProtKB-SubCell"/>
</dbReference>
<keyword evidence="6 8" id="KW-1133">Transmembrane helix</keyword>
<dbReference type="OrthoDB" id="9800873at2"/>
<evidence type="ECO:0000256" key="2">
    <source>
        <dbReference type="ARBA" id="ARBA00009142"/>
    </source>
</evidence>
<dbReference type="AlphaFoldDB" id="A0A0P0Z4L2"/>
<sequence>MDPAYPLIVGVTATFFLAGIVKGVTGMGLPTVAMALLGSMLGPLAAAMLLLVPSLVTNLWQLFAGPRFLPIAARLWPMMVAILVGTVIGAQILTRGDTQATTAALGIALCLYALVTLFWRPVTVPLRLEPVATPLVGLVTGLITGATGVFVIPAVPYLQSLGLPRDDLIQALGLSFTTSTIALALGLQWHGGIGSEGLVASCLAVAPALLGMWAGQALRVRISQAAFRRVFLIFLLLLGMDMAARPLW</sequence>
<evidence type="ECO:0000256" key="4">
    <source>
        <dbReference type="ARBA" id="ARBA00022475"/>
    </source>
</evidence>
<proteinExistence type="inferred from homology"/>
<feature type="transmembrane region" description="Helical" evidence="8">
    <location>
        <begin position="131"/>
        <end position="156"/>
    </location>
</feature>
<keyword evidence="5 8" id="KW-0812">Transmembrane</keyword>
<feature type="transmembrane region" description="Helical" evidence="8">
    <location>
        <begin position="193"/>
        <end position="214"/>
    </location>
</feature>
<evidence type="ECO:0000256" key="3">
    <source>
        <dbReference type="ARBA" id="ARBA00022448"/>
    </source>
</evidence>
<protein>
    <recommendedName>
        <fullName evidence="8">Probable membrane transporter protein</fullName>
    </recommendedName>
</protein>
<evidence type="ECO:0000313" key="9">
    <source>
        <dbReference type="EMBL" id="BAT28994.1"/>
    </source>
</evidence>
<keyword evidence="3" id="KW-0813">Transport</keyword>
<comment type="subcellular location">
    <subcellularLocation>
        <location evidence="1 8">Cell membrane</location>
        <topology evidence="1 8">Multi-pass membrane protein</topology>
    </subcellularLocation>
</comment>
<comment type="similarity">
    <text evidence="2 8">Belongs to the 4-toluene sulfonate uptake permease (TSUP) (TC 2.A.102) family.</text>
</comment>
<dbReference type="Pfam" id="PF01925">
    <property type="entry name" value="TauE"/>
    <property type="match status" value="1"/>
</dbReference>
<reference evidence="9" key="1">
    <citation type="journal article" date="2015" name="Proc. Natl. Acad. Sci. U.S.A.">
        <title>Bacterial clade with the ribosomal RNA operon on a small plasmid rather than the chromosome.</title>
        <authorList>
            <person name="Anda M."/>
            <person name="Ohtsubo Y."/>
            <person name="Okubo T."/>
            <person name="Sugawara M."/>
            <person name="Nagata Y."/>
            <person name="Tsuda M."/>
            <person name="Minamisawa K."/>
            <person name="Mitsui H."/>
        </authorList>
    </citation>
    <scope>NUCLEOTIDE SEQUENCE</scope>
    <source>
        <strain evidence="9">JCM 14755</strain>
    </source>
</reference>
<keyword evidence="4 8" id="KW-1003">Cell membrane</keyword>
<organism evidence="9">
    <name type="scientific">Aureimonas frigidaquae</name>
    <dbReference type="NCBI Taxonomy" id="424757"/>
    <lineage>
        <taxon>Bacteria</taxon>
        <taxon>Pseudomonadati</taxon>
        <taxon>Pseudomonadota</taxon>
        <taxon>Alphaproteobacteria</taxon>
        <taxon>Hyphomicrobiales</taxon>
        <taxon>Aurantimonadaceae</taxon>
        <taxon>Aureimonas</taxon>
    </lineage>
</organism>
<evidence type="ECO:0000256" key="8">
    <source>
        <dbReference type="RuleBase" id="RU363041"/>
    </source>
</evidence>
<feature type="transmembrane region" description="Helical" evidence="8">
    <location>
        <begin position="75"/>
        <end position="93"/>
    </location>
</feature>
<feature type="transmembrane region" description="Helical" evidence="8">
    <location>
        <begin position="6"/>
        <end position="25"/>
    </location>
</feature>
<keyword evidence="7 8" id="KW-0472">Membrane</keyword>
<feature type="transmembrane region" description="Helical" evidence="8">
    <location>
        <begin position="226"/>
        <end position="244"/>
    </location>
</feature>